<evidence type="ECO:0000256" key="7">
    <source>
        <dbReference type="SAM" id="Phobius"/>
    </source>
</evidence>
<accession>A0A5P6NC20</accession>
<evidence type="ECO:0000256" key="1">
    <source>
        <dbReference type="ARBA" id="ARBA00004651"/>
    </source>
</evidence>
<dbReference type="AlphaFoldDB" id="A0A5P6NC20"/>
<name>A0A5P6NC20_9SPHN</name>
<feature type="transmembrane region" description="Helical" evidence="7">
    <location>
        <begin position="81"/>
        <end position="105"/>
    </location>
</feature>
<sequence length="251" mass="27247">MGRTAAGQSRVRVVRSEFGRTSARRPHHSPEPRLPLKRGAMIDAEKLAAFALVTATTSLVPGQSMMFVMGQAIWRGARSGWAALLGMQIGYLLWWLFAALGLGTLAETYPLAFRLLAFAGIAYLAWLGLQAIRHSFQPDQDTAKPPREPSRHAFRDGILIAIGNPKSVIYMVAIIPPFVDASVPIVPQIAMLALVALLIDLPVGALYIGAGQRLARAMERAATRRWIDRGIGALFLVIAVLVLGELLGTEF</sequence>
<dbReference type="PANTHER" id="PTHR30086:SF14">
    <property type="entry name" value="HOMOSERINE_HOMOSERINE LACTONE EFFLUX PROTEIN"/>
    <property type="match status" value="1"/>
</dbReference>
<feature type="transmembrane region" description="Helical" evidence="7">
    <location>
        <begin position="230"/>
        <end position="248"/>
    </location>
</feature>
<dbReference type="PIRSF" id="PIRSF006324">
    <property type="entry name" value="LeuE"/>
    <property type="match status" value="1"/>
</dbReference>
<evidence type="ECO:0000256" key="6">
    <source>
        <dbReference type="ARBA" id="ARBA00023136"/>
    </source>
</evidence>
<comment type="subcellular location">
    <subcellularLocation>
        <location evidence="1">Cell membrane</location>
        <topology evidence="1">Multi-pass membrane protein</topology>
    </subcellularLocation>
</comment>
<dbReference type="PANTHER" id="PTHR30086">
    <property type="entry name" value="ARGININE EXPORTER PROTEIN ARGO"/>
    <property type="match status" value="1"/>
</dbReference>
<dbReference type="InterPro" id="IPR001123">
    <property type="entry name" value="LeuE-type"/>
</dbReference>
<feature type="transmembrane region" description="Helical" evidence="7">
    <location>
        <begin position="185"/>
        <end position="209"/>
    </location>
</feature>
<dbReference type="EMBL" id="CP032228">
    <property type="protein sequence ID" value="QFI63567.1"/>
    <property type="molecule type" value="Genomic_DNA"/>
</dbReference>
<dbReference type="Pfam" id="PF01810">
    <property type="entry name" value="LysE"/>
    <property type="match status" value="1"/>
</dbReference>
<evidence type="ECO:0000256" key="5">
    <source>
        <dbReference type="ARBA" id="ARBA00022989"/>
    </source>
</evidence>
<evidence type="ECO:0000256" key="2">
    <source>
        <dbReference type="ARBA" id="ARBA00007928"/>
    </source>
</evidence>
<feature type="transmembrane region" description="Helical" evidence="7">
    <location>
        <begin position="111"/>
        <end position="132"/>
    </location>
</feature>
<dbReference type="GO" id="GO:0005886">
    <property type="term" value="C:plasma membrane"/>
    <property type="evidence" value="ECO:0007669"/>
    <property type="project" value="UniProtKB-SubCell"/>
</dbReference>
<protein>
    <submittedName>
        <fullName evidence="8">LysE family translocator</fullName>
    </submittedName>
</protein>
<dbReference type="GO" id="GO:0042970">
    <property type="term" value="F:homoserine transmembrane transporter activity"/>
    <property type="evidence" value="ECO:0007669"/>
    <property type="project" value="TreeGrafter"/>
</dbReference>
<keyword evidence="5 7" id="KW-1133">Transmembrane helix</keyword>
<comment type="similarity">
    <text evidence="2">Belongs to the Rht family.</text>
</comment>
<gene>
    <name evidence="8" type="ORF">D0Y83_10020</name>
</gene>
<keyword evidence="3" id="KW-1003">Cell membrane</keyword>
<organism evidence="8 9">
    <name type="scientific">Qipengyuania flava</name>
    <dbReference type="NCBI Taxonomy" id="192812"/>
    <lineage>
        <taxon>Bacteria</taxon>
        <taxon>Pseudomonadati</taxon>
        <taxon>Pseudomonadota</taxon>
        <taxon>Alphaproteobacteria</taxon>
        <taxon>Sphingomonadales</taxon>
        <taxon>Erythrobacteraceae</taxon>
        <taxon>Qipengyuania</taxon>
    </lineage>
</organism>
<keyword evidence="4 7" id="KW-0812">Transmembrane</keyword>
<reference evidence="9" key="1">
    <citation type="submission" date="2018-09" db="EMBL/GenBank/DDBJ databases">
        <title>Nocardia yunnanensis sp. nov., an actinomycete isolated from a soil sample.</title>
        <authorList>
            <person name="Zhang J."/>
        </authorList>
    </citation>
    <scope>NUCLEOTIDE SEQUENCE [LARGE SCALE GENOMIC DNA]</scope>
    <source>
        <strain evidence="9">21-3</strain>
    </source>
</reference>
<evidence type="ECO:0000313" key="9">
    <source>
        <dbReference type="Proteomes" id="UP000325385"/>
    </source>
</evidence>
<evidence type="ECO:0000256" key="4">
    <source>
        <dbReference type="ARBA" id="ARBA00022692"/>
    </source>
</evidence>
<evidence type="ECO:0000256" key="3">
    <source>
        <dbReference type="ARBA" id="ARBA00022475"/>
    </source>
</evidence>
<evidence type="ECO:0000313" key="8">
    <source>
        <dbReference type="EMBL" id="QFI63567.1"/>
    </source>
</evidence>
<feature type="transmembrane region" description="Helical" evidence="7">
    <location>
        <begin position="47"/>
        <end position="69"/>
    </location>
</feature>
<proteinExistence type="inferred from homology"/>
<dbReference type="Proteomes" id="UP000325385">
    <property type="component" value="Chromosome"/>
</dbReference>
<keyword evidence="6 7" id="KW-0472">Membrane</keyword>